<name>E9HJC5_DAPPU</name>
<dbReference type="PhylomeDB" id="E9HJC5"/>
<accession>E9HJC5</accession>
<gene>
    <name evidence="2" type="ORF">DAPPUDRAFT_114824</name>
</gene>
<feature type="region of interest" description="Disordered" evidence="1">
    <location>
        <begin position="67"/>
        <end position="86"/>
    </location>
</feature>
<feature type="compositionally biased region" description="Polar residues" evidence="1">
    <location>
        <begin position="1"/>
        <end position="14"/>
    </location>
</feature>
<dbReference type="HOGENOM" id="CLU_1257191_0_0_1"/>
<evidence type="ECO:0000256" key="1">
    <source>
        <dbReference type="SAM" id="MobiDB-lite"/>
    </source>
</evidence>
<dbReference type="KEGG" id="dpx:DAPPUDRAFT_114824"/>
<feature type="compositionally biased region" description="Low complexity" evidence="1">
    <location>
        <begin position="25"/>
        <end position="36"/>
    </location>
</feature>
<feature type="compositionally biased region" description="Basic residues" evidence="1">
    <location>
        <begin position="71"/>
        <end position="84"/>
    </location>
</feature>
<dbReference type="InParanoid" id="E9HJC5"/>
<evidence type="ECO:0000313" key="2">
    <source>
        <dbReference type="EMBL" id="EFX68147.1"/>
    </source>
</evidence>
<feature type="region of interest" description="Disordered" evidence="1">
    <location>
        <begin position="1"/>
        <end position="36"/>
    </location>
</feature>
<keyword evidence="3" id="KW-1185">Reference proteome</keyword>
<dbReference type="Proteomes" id="UP000000305">
    <property type="component" value="Unassembled WGS sequence"/>
</dbReference>
<protein>
    <submittedName>
        <fullName evidence="2">Uncharacterized protein</fullName>
    </submittedName>
</protein>
<dbReference type="AlphaFoldDB" id="E9HJC5"/>
<dbReference type="EMBL" id="GL732661">
    <property type="protein sequence ID" value="EFX68147.1"/>
    <property type="molecule type" value="Genomic_DNA"/>
</dbReference>
<reference evidence="2 3" key="1">
    <citation type="journal article" date="2011" name="Science">
        <title>The ecoresponsive genome of Daphnia pulex.</title>
        <authorList>
            <person name="Colbourne J.K."/>
            <person name="Pfrender M.E."/>
            <person name="Gilbert D."/>
            <person name="Thomas W.K."/>
            <person name="Tucker A."/>
            <person name="Oakley T.H."/>
            <person name="Tokishita S."/>
            <person name="Aerts A."/>
            <person name="Arnold G.J."/>
            <person name="Basu M.K."/>
            <person name="Bauer D.J."/>
            <person name="Caceres C.E."/>
            <person name="Carmel L."/>
            <person name="Casola C."/>
            <person name="Choi J.H."/>
            <person name="Detter J.C."/>
            <person name="Dong Q."/>
            <person name="Dusheyko S."/>
            <person name="Eads B.D."/>
            <person name="Frohlich T."/>
            <person name="Geiler-Samerotte K.A."/>
            <person name="Gerlach D."/>
            <person name="Hatcher P."/>
            <person name="Jogdeo S."/>
            <person name="Krijgsveld J."/>
            <person name="Kriventseva E.V."/>
            <person name="Kultz D."/>
            <person name="Laforsch C."/>
            <person name="Lindquist E."/>
            <person name="Lopez J."/>
            <person name="Manak J.R."/>
            <person name="Muller J."/>
            <person name="Pangilinan J."/>
            <person name="Patwardhan R.P."/>
            <person name="Pitluck S."/>
            <person name="Pritham E.J."/>
            <person name="Rechtsteiner A."/>
            <person name="Rho M."/>
            <person name="Rogozin I.B."/>
            <person name="Sakarya O."/>
            <person name="Salamov A."/>
            <person name="Schaack S."/>
            <person name="Shapiro H."/>
            <person name="Shiga Y."/>
            <person name="Skalitzky C."/>
            <person name="Smith Z."/>
            <person name="Souvorov A."/>
            <person name="Sung W."/>
            <person name="Tang Z."/>
            <person name="Tsuchiya D."/>
            <person name="Tu H."/>
            <person name="Vos H."/>
            <person name="Wang M."/>
            <person name="Wolf Y.I."/>
            <person name="Yamagata H."/>
            <person name="Yamada T."/>
            <person name="Ye Y."/>
            <person name="Shaw J.R."/>
            <person name="Andrews J."/>
            <person name="Crease T.J."/>
            <person name="Tang H."/>
            <person name="Lucas S.M."/>
            <person name="Robertson H.M."/>
            <person name="Bork P."/>
            <person name="Koonin E.V."/>
            <person name="Zdobnov E.M."/>
            <person name="Grigoriev I.V."/>
            <person name="Lynch M."/>
            <person name="Boore J.L."/>
        </authorList>
    </citation>
    <scope>NUCLEOTIDE SEQUENCE [LARGE SCALE GENOMIC DNA]</scope>
</reference>
<dbReference type="OrthoDB" id="10001768at2759"/>
<proteinExistence type="predicted"/>
<organism evidence="2 3">
    <name type="scientific">Daphnia pulex</name>
    <name type="common">Water flea</name>
    <dbReference type="NCBI Taxonomy" id="6669"/>
    <lineage>
        <taxon>Eukaryota</taxon>
        <taxon>Metazoa</taxon>
        <taxon>Ecdysozoa</taxon>
        <taxon>Arthropoda</taxon>
        <taxon>Crustacea</taxon>
        <taxon>Branchiopoda</taxon>
        <taxon>Diplostraca</taxon>
        <taxon>Cladocera</taxon>
        <taxon>Anomopoda</taxon>
        <taxon>Daphniidae</taxon>
        <taxon>Daphnia</taxon>
    </lineage>
</organism>
<sequence>MQCTGTIRSDSGVSSYHHPHLGSIHPHLQHQQQQQHHPYYEPPYLVQADVSNDVMMNDTVSQAWLSASGRSPHHHSGHPHHSHLNPRDLLSSKLVDYSSTMDRRAGAGLFDVDRMRSVRVKITQKDYLRIEMSKLEEEKRGGIRAQEGAFPIKRSLISSLKVVYKDDPGKAAIKLLTSLYSSLYIQLHKRTSKSTTVHHCEDLKIPLPTDELLQIYGYIL</sequence>
<evidence type="ECO:0000313" key="3">
    <source>
        <dbReference type="Proteomes" id="UP000000305"/>
    </source>
</evidence>